<protein>
    <recommendedName>
        <fullName evidence="2">histidine kinase</fullName>
        <ecNumber evidence="2">2.7.13.3</ecNumber>
    </recommendedName>
</protein>
<feature type="transmembrane region" description="Helical" evidence="9">
    <location>
        <begin position="21"/>
        <end position="41"/>
    </location>
</feature>
<evidence type="ECO:0000256" key="5">
    <source>
        <dbReference type="ARBA" id="ARBA00022741"/>
    </source>
</evidence>
<keyword evidence="9" id="KW-0812">Transmembrane</keyword>
<dbReference type="InterPro" id="IPR036890">
    <property type="entry name" value="HATPase_C_sf"/>
</dbReference>
<evidence type="ECO:0000313" key="12">
    <source>
        <dbReference type="Proteomes" id="UP000541033"/>
    </source>
</evidence>
<gene>
    <name evidence="11" type="ORF">FHX76_001059</name>
</gene>
<evidence type="ECO:0000256" key="7">
    <source>
        <dbReference type="ARBA" id="ARBA00022840"/>
    </source>
</evidence>
<keyword evidence="12" id="KW-1185">Reference proteome</keyword>
<name>A0A7X5R058_9MICO</name>
<dbReference type="CDD" id="cd16917">
    <property type="entry name" value="HATPase_UhpB-NarQ-NarX-like"/>
    <property type="match status" value="1"/>
</dbReference>
<dbReference type="GO" id="GO:0016020">
    <property type="term" value="C:membrane"/>
    <property type="evidence" value="ECO:0007669"/>
    <property type="project" value="InterPro"/>
</dbReference>
<dbReference type="Proteomes" id="UP000541033">
    <property type="component" value="Unassembled WGS sequence"/>
</dbReference>
<dbReference type="SUPFAM" id="SSF55874">
    <property type="entry name" value="ATPase domain of HSP90 chaperone/DNA topoisomerase II/histidine kinase"/>
    <property type="match status" value="1"/>
</dbReference>
<dbReference type="InterPro" id="IPR003594">
    <property type="entry name" value="HATPase_dom"/>
</dbReference>
<evidence type="ECO:0000256" key="1">
    <source>
        <dbReference type="ARBA" id="ARBA00000085"/>
    </source>
</evidence>
<evidence type="ECO:0000256" key="8">
    <source>
        <dbReference type="ARBA" id="ARBA00023012"/>
    </source>
</evidence>
<keyword evidence="4" id="KW-0808">Transferase</keyword>
<dbReference type="AlphaFoldDB" id="A0A7X5R058"/>
<dbReference type="GO" id="GO:0000155">
    <property type="term" value="F:phosphorelay sensor kinase activity"/>
    <property type="evidence" value="ECO:0007669"/>
    <property type="project" value="InterPro"/>
</dbReference>
<keyword evidence="8" id="KW-0902">Two-component regulatory system</keyword>
<dbReference type="GO" id="GO:0046983">
    <property type="term" value="F:protein dimerization activity"/>
    <property type="evidence" value="ECO:0007669"/>
    <property type="project" value="InterPro"/>
</dbReference>
<feature type="transmembrane region" description="Helical" evidence="9">
    <location>
        <begin position="181"/>
        <end position="199"/>
    </location>
</feature>
<evidence type="ECO:0000256" key="3">
    <source>
        <dbReference type="ARBA" id="ARBA00022553"/>
    </source>
</evidence>
<dbReference type="InterPro" id="IPR011712">
    <property type="entry name" value="Sig_transdc_His_kin_sub3_dim/P"/>
</dbReference>
<comment type="catalytic activity">
    <reaction evidence="1">
        <text>ATP + protein L-histidine = ADP + protein N-phospho-L-histidine.</text>
        <dbReference type="EC" id="2.7.13.3"/>
    </reaction>
</comment>
<keyword evidence="9" id="KW-0472">Membrane</keyword>
<reference evidence="11 12" key="1">
    <citation type="submission" date="2020-02" db="EMBL/GenBank/DDBJ databases">
        <title>Sequencing the genomes of 1000 actinobacteria strains.</title>
        <authorList>
            <person name="Klenk H.-P."/>
        </authorList>
    </citation>
    <scope>NUCLEOTIDE SEQUENCE [LARGE SCALE GENOMIC DNA]</scope>
    <source>
        <strain evidence="11 12">DSM 27960</strain>
    </source>
</reference>
<dbReference type="Pfam" id="PF13796">
    <property type="entry name" value="Sensor"/>
    <property type="match status" value="1"/>
</dbReference>
<comment type="caution">
    <text evidence="11">The sequence shown here is derived from an EMBL/GenBank/DDBJ whole genome shotgun (WGS) entry which is preliminary data.</text>
</comment>
<dbReference type="InterPro" id="IPR025828">
    <property type="entry name" value="Put_sensor_dom"/>
</dbReference>
<feature type="transmembrane region" description="Helical" evidence="9">
    <location>
        <begin position="114"/>
        <end position="142"/>
    </location>
</feature>
<keyword evidence="3" id="KW-0597">Phosphoprotein</keyword>
<dbReference type="SMART" id="SM00387">
    <property type="entry name" value="HATPase_c"/>
    <property type="match status" value="1"/>
</dbReference>
<proteinExistence type="predicted"/>
<sequence length="437" mass="47191">MTNTDTPRPTYQQLWKRVPGALGYLLPNIVIATIISVVLWLMLGLGLGFAVLYGGIFIGIAMFAVARWSGSMDLSRLEAAGMEPIERPTWPTIQSKTPHGRLWAMMSNAHYWSYFFHGALVQMLLMAVTWGLSLMLVLLAILGPTSVIWTRFQGDDNESVGDLLYTYVPSLGITDPALFDFWLYTGLGVLVLATLPWTLRGLMNLHHGAARLMLARTRADDLADEVENLAASRSSAVAAENTGLRRLERDIHDGPQQRLIRLQMDLAATERMLDKDPGAAKDLLVEARAQATDTLEELRALSRGFAPPLLQDRGLMVALDSLVARNTIPTTVIKGDVPRLSPETELGAYFVVAELLSNTAKHSSASAVTVAIGIDRSGDTERCVISVTDNGTGGANILTGHGLAGLGERVNGLRGTMQIDSPAGGPTVVTVALPLEV</sequence>
<dbReference type="Pfam" id="PF07730">
    <property type="entry name" value="HisKA_3"/>
    <property type="match status" value="1"/>
</dbReference>
<dbReference type="PANTHER" id="PTHR24421">
    <property type="entry name" value="NITRATE/NITRITE SENSOR PROTEIN NARX-RELATED"/>
    <property type="match status" value="1"/>
</dbReference>
<accession>A0A7X5R058</accession>
<dbReference type="Pfam" id="PF02518">
    <property type="entry name" value="HATPase_c"/>
    <property type="match status" value="1"/>
</dbReference>
<evidence type="ECO:0000313" key="11">
    <source>
        <dbReference type="EMBL" id="NIH53191.1"/>
    </source>
</evidence>
<dbReference type="EC" id="2.7.13.3" evidence="2"/>
<dbReference type="Gene3D" id="1.20.5.1930">
    <property type="match status" value="1"/>
</dbReference>
<evidence type="ECO:0000256" key="4">
    <source>
        <dbReference type="ARBA" id="ARBA00022679"/>
    </source>
</evidence>
<keyword evidence="9" id="KW-1133">Transmembrane helix</keyword>
<dbReference type="PANTHER" id="PTHR24421:SF10">
    <property type="entry name" value="NITRATE_NITRITE SENSOR PROTEIN NARQ"/>
    <property type="match status" value="1"/>
</dbReference>
<feature type="domain" description="Histidine kinase/HSP90-like ATPase" evidence="10">
    <location>
        <begin position="343"/>
        <end position="437"/>
    </location>
</feature>
<keyword evidence="5" id="KW-0547">Nucleotide-binding</keyword>
<organism evidence="11 12">
    <name type="scientific">Lysinibacter cavernae</name>
    <dbReference type="NCBI Taxonomy" id="1640652"/>
    <lineage>
        <taxon>Bacteria</taxon>
        <taxon>Bacillati</taxon>
        <taxon>Actinomycetota</taxon>
        <taxon>Actinomycetes</taxon>
        <taxon>Micrococcales</taxon>
        <taxon>Microbacteriaceae</taxon>
        <taxon>Lysinibacter</taxon>
    </lineage>
</organism>
<keyword evidence="6 11" id="KW-0418">Kinase</keyword>
<dbReference type="GO" id="GO:0005524">
    <property type="term" value="F:ATP binding"/>
    <property type="evidence" value="ECO:0007669"/>
    <property type="project" value="UniProtKB-KW"/>
</dbReference>
<keyword evidence="7" id="KW-0067">ATP-binding</keyword>
<feature type="transmembrane region" description="Helical" evidence="9">
    <location>
        <begin position="47"/>
        <end position="66"/>
    </location>
</feature>
<evidence type="ECO:0000256" key="9">
    <source>
        <dbReference type="SAM" id="Phobius"/>
    </source>
</evidence>
<evidence type="ECO:0000259" key="10">
    <source>
        <dbReference type="SMART" id="SM00387"/>
    </source>
</evidence>
<evidence type="ECO:0000256" key="2">
    <source>
        <dbReference type="ARBA" id="ARBA00012438"/>
    </source>
</evidence>
<dbReference type="Gene3D" id="3.30.565.10">
    <property type="entry name" value="Histidine kinase-like ATPase, C-terminal domain"/>
    <property type="match status" value="1"/>
</dbReference>
<dbReference type="EMBL" id="JAAMOX010000001">
    <property type="protein sequence ID" value="NIH53191.1"/>
    <property type="molecule type" value="Genomic_DNA"/>
</dbReference>
<dbReference type="RefSeq" id="WP_167148599.1">
    <property type="nucleotide sequence ID" value="NZ_JAAMOX010000001.1"/>
</dbReference>
<dbReference type="InterPro" id="IPR050482">
    <property type="entry name" value="Sensor_HK_TwoCompSys"/>
</dbReference>
<evidence type="ECO:0000256" key="6">
    <source>
        <dbReference type="ARBA" id="ARBA00022777"/>
    </source>
</evidence>